<evidence type="ECO:0000313" key="2">
    <source>
        <dbReference type="Proteomes" id="UP000186817"/>
    </source>
</evidence>
<sequence>MRSLLTKGRYHRPWKKEGHVEKNAKKIAFWDGSSWKDIEVDKDVGVMGGHHSVLSLRDLDCALRDKVCIARYWKKGVKVKSGTRVMDRSWHFLKVARDRSNLDRLWALSEELTGIQSSI</sequence>
<dbReference type="Proteomes" id="UP000186817">
    <property type="component" value="Unassembled WGS sequence"/>
</dbReference>
<dbReference type="AlphaFoldDB" id="A0A1Q9D2X8"/>
<keyword evidence="2" id="KW-1185">Reference proteome</keyword>
<evidence type="ECO:0000313" key="1">
    <source>
        <dbReference type="EMBL" id="OLP89531.1"/>
    </source>
</evidence>
<dbReference type="EMBL" id="LSRX01000754">
    <property type="protein sequence ID" value="OLP89531.1"/>
    <property type="molecule type" value="Genomic_DNA"/>
</dbReference>
<proteinExistence type="predicted"/>
<name>A0A1Q9D2X8_SYMMI</name>
<comment type="caution">
    <text evidence="1">The sequence shown here is derived from an EMBL/GenBank/DDBJ whole genome shotgun (WGS) entry which is preliminary data.</text>
</comment>
<organism evidence="1 2">
    <name type="scientific">Symbiodinium microadriaticum</name>
    <name type="common">Dinoflagellate</name>
    <name type="synonym">Zooxanthella microadriatica</name>
    <dbReference type="NCBI Taxonomy" id="2951"/>
    <lineage>
        <taxon>Eukaryota</taxon>
        <taxon>Sar</taxon>
        <taxon>Alveolata</taxon>
        <taxon>Dinophyceae</taxon>
        <taxon>Suessiales</taxon>
        <taxon>Symbiodiniaceae</taxon>
        <taxon>Symbiodinium</taxon>
    </lineage>
</organism>
<protein>
    <submittedName>
        <fullName evidence="1">Uncharacterized protein</fullName>
    </submittedName>
</protein>
<gene>
    <name evidence="1" type="ORF">AK812_SmicGene28983</name>
</gene>
<accession>A0A1Q9D2X8</accession>
<reference evidence="1 2" key="1">
    <citation type="submission" date="2016-02" db="EMBL/GenBank/DDBJ databases">
        <title>Genome analysis of coral dinoflagellate symbionts highlights evolutionary adaptations to a symbiotic lifestyle.</title>
        <authorList>
            <person name="Aranda M."/>
            <person name="Li Y."/>
            <person name="Liew Y.J."/>
            <person name="Baumgarten S."/>
            <person name="Simakov O."/>
            <person name="Wilson M."/>
            <person name="Piel J."/>
            <person name="Ashoor H."/>
            <person name="Bougouffa S."/>
            <person name="Bajic V.B."/>
            <person name="Ryu T."/>
            <person name="Ravasi T."/>
            <person name="Bayer T."/>
            <person name="Micklem G."/>
            <person name="Kim H."/>
            <person name="Bhak J."/>
            <person name="Lajeunesse T.C."/>
            <person name="Voolstra C.R."/>
        </authorList>
    </citation>
    <scope>NUCLEOTIDE SEQUENCE [LARGE SCALE GENOMIC DNA]</scope>
    <source>
        <strain evidence="1 2">CCMP2467</strain>
    </source>
</reference>